<protein>
    <submittedName>
        <fullName evidence="1">Uncharacterized protein</fullName>
    </submittedName>
</protein>
<name>W9RC39_9ROSA</name>
<reference evidence="2" key="1">
    <citation type="submission" date="2013-01" db="EMBL/GenBank/DDBJ databases">
        <title>Draft Genome Sequence of a Mulberry Tree, Morus notabilis C.K. Schneid.</title>
        <authorList>
            <person name="He N."/>
            <person name="Zhao S."/>
        </authorList>
    </citation>
    <scope>NUCLEOTIDE SEQUENCE</scope>
</reference>
<gene>
    <name evidence="1" type="ORF">L484_021112</name>
</gene>
<dbReference type="Proteomes" id="UP000030645">
    <property type="component" value="Unassembled WGS sequence"/>
</dbReference>
<keyword evidence="2" id="KW-1185">Reference proteome</keyword>
<accession>W9RC39</accession>
<organism evidence="1 2">
    <name type="scientific">Morus notabilis</name>
    <dbReference type="NCBI Taxonomy" id="981085"/>
    <lineage>
        <taxon>Eukaryota</taxon>
        <taxon>Viridiplantae</taxon>
        <taxon>Streptophyta</taxon>
        <taxon>Embryophyta</taxon>
        <taxon>Tracheophyta</taxon>
        <taxon>Spermatophyta</taxon>
        <taxon>Magnoliopsida</taxon>
        <taxon>eudicotyledons</taxon>
        <taxon>Gunneridae</taxon>
        <taxon>Pentapetalae</taxon>
        <taxon>rosids</taxon>
        <taxon>fabids</taxon>
        <taxon>Rosales</taxon>
        <taxon>Moraceae</taxon>
        <taxon>Moreae</taxon>
        <taxon>Morus</taxon>
    </lineage>
</organism>
<evidence type="ECO:0000313" key="1">
    <source>
        <dbReference type="EMBL" id="EXB63839.1"/>
    </source>
</evidence>
<dbReference type="AlphaFoldDB" id="W9RC39"/>
<dbReference type="EMBL" id="KE344492">
    <property type="protein sequence ID" value="EXB63839.1"/>
    <property type="molecule type" value="Genomic_DNA"/>
</dbReference>
<evidence type="ECO:0000313" key="2">
    <source>
        <dbReference type="Proteomes" id="UP000030645"/>
    </source>
</evidence>
<proteinExistence type="predicted"/>
<sequence length="247" mass="28257">MRATHMTGVKVSKSGMLSSEKDFIEIRKWLQQIGEENPQTAKTWGLAILGQYYINHDSQYVTAFIPPVEVIYDGVSVEQQAGLDPPQPDDEVKLTICCQKVKTYVQKKEGQQEGGGTVLEQTIARAQRRGAPFSVSRRYFESHMMCSLVLWRSLFSVAALLRIAHDVLTVLSHLRIEAHRHEDVIAKVVRCVDEVRDEIEKEKNRKAVLVPIIANVTWSIVKWLRLKLMNEERRIRSMKDTINKSGE</sequence>